<organism evidence="2 3">
    <name type="scientific">Rhizobium oryziradicis</name>
    <dbReference type="NCBI Taxonomy" id="1867956"/>
    <lineage>
        <taxon>Bacteria</taxon>
        <taxon>Pseudomonadati</taxon>
        <taxon>Pseudomonadota</taxon>
        <taxon>Alphaproteobacteria</taxon>
        <taxon>Hyphomicrobiales</taxon>
        <taxon>Rhizobiaceae</taxon>
        <taxon>Rhizobium/Agrobacterium group</taxon>
        <taxon>Rhizobium</taxon>
    </lineage>
</organism>
<evidence type="ECO:0000256" key="1">
    <source>
        <dbReference type="SAM" id="Phobius"/>
    </source>
</evidence>
<keyword evidence="1" id="KW-0472">Membrane</keyword>
<dbReference type="AlphaFoldDB" id="A0A1Q8ZRD1"/>
<reference evidence="2 3" key="1">
    <citation type="submission" date="2016-09" db="EMBL/GenBank/DDBJ databases">
        <title>Rhizobium oryziradicis sp. nov., isolated from the root of rice.</title>
        <authorList>
            <person name="Zhao J."/>
            <person name="Zhang X."/>
        </authorList>
    </citation>
    <scope>NUCLEOTIDE SEQUENCE [LARGE SCALE GENOMIC DNA]</scope>
    <source>
        <strain evidence="2 3">N19</strain>
    </source>
</reference>
<feature type="transmembrane region" description="Helical" evidence="1">
    <location>
        <begin position="38"/>
        <end position="65"/>
    </location>
</feature>
<accession>A0A1Q8ZRD1</accession>
<evidence type="ECO:0000313" key="2">
    <source>
        <dbReference type="EMBL" id="OLP44635.1"/>
    </source>
</evidence>
<dbReference type="Proteomes" id="UP000186894">
    <property type="component" value="Unassembled WGS sequence"/>
</dbReference>
<feature type="transmembrane region" description="Helical" evidence="1">
    <location>
        <begin position="7"/>
        <end position="26"/>
    </location>
</feature>
<comment type="caution">
    <text evidence="2">The sequence shown here is derived from an EMBL/GenBank/DDBJ whole genome shotgun (WGS) entry which is preliminary data.</text>
</comment>
<proteinExistence type="predicted"/>
<dbReference type="EMBL" id="MKIM01000027">
    <property type="protein sequence ID" value="OLP44635.1"/>
    <property type="molecule type" value="Genomic_DNA"/>
</dbReference>
<feature type="transmembrane region" description="Helical" evidence="1">
    <location>
        <begin position="77"/>
        <end position="99"/>
    </location>
</feature>
<name>A0A1Q8ZRD1_9HYPH</name>
<protein>
    <submittedName>
        <fullName evidence="2">Uncharacterized protein</fullName>
    </submittedName>
</protein>
<gene>
    <name evidence="2" type="ORF">BJF95_09040</name>
</gene>
<keyword evidence="1" id="KW-1133">Transmembrane helix</keyword>
<keyword evidence="3" id="KW-1185">Reference proteome</keyword>
<keyword evidence="1" id="KW-0812">Transmembrane</keyword>
<sequence>MIAFAIAPLWIVLYAILFGIMAWTHTDPILSEMTAAELIGTAGAAGFTVAYILMVIAGLPCHLLLKAKRLERLHHYVISAFVCGVALRFISIAATWLWIAYQDNLQFGIVGKELRDAVLHQPTRLLIFGLVGALVGATFWLIARPDLQQSTKD</sequence>
<feature type="transmembrane region" description="Helical" evidence="1">
    <location>
        <begin position="125"/>
        <end position="143"/>
    </location>
</feature>
<evidence type="ECO:0000313" key="3">
    <source>
        <dbReference type="Proteomes" id="UP000186894"/>
    </source>
</evidence>